<organism evidence="9">
    <name type="scientific">Solanum lycopersicum</name>
    <name type="common">Tomato</name>
    <name type="synonym">Lycopersicon esculentum</name>
    <dbReference type="NCBI Taxonomy" id="4081"/>
    <lineage>
        <taxon>Eukaryota</taxon>
        <taxon>Viridiplantae</taxon>
        <taxon>Streptophyta</taxon>
        <taxon>Embryophyta</taxon>
        <taxon>Tracheophyta</taxon>
        <taxon>Spermatophyta</taxon>
        <taxon>Magnoliopsida</taxon>
        <taxon>eudicotyledons</taxon>
        <taxon>Gunneridae</taxon>
        <taxon>Pentapetalae</taxon>
        <taxon>asterids</taxon>
        <taxon>lamiids</taxon>
        <taxon>Solanales</taxon>
        <taxon>Solanaceae</taxon>
        <taxon>Solanoideae</taxon>
        <taxon>Solaneae</taxon>
        <taxon>Solanum</taxon>
        <taxon>Solanum subgen. Lycopersicon</taxon>
    </lineage>
</organism>
<evidence type="ECO:0000256" key="7">
    <source>
        <dbReference type="SAM" id="MobiDB-lite"/>
    </source>
</evidence>
<feature type="transmembrane region" description="Helical" evidence="8">
    <location>
        <begin position="300"/>
        <end position="323"/>
    </location>
</feature>
<evidence type="ECO:0000256" key="3">
    <source>
        <dbReference type="ARBA" id="ARBA00022448"/>
    </source>
</evidence>
<feature type="transmembrane region" description="Helical" evidence="8">
    <location>
        <begin position="329"/>
        <end position="352"/>
    </location>
</feature>
<proteinExistence type="inferred from homology"/>
<keyword evidence="6 8" id="KW-0472">Membrane</keyword>
<dbReference type="GO" id="GO:0022857">
    <property type="term" value="F:transmembrane transporter activity"/>
    <property type="evidence" value="ECO:0000318"/>
    <property type="project" value="GO_Central"/>
</dbReference>
<feature type="transmembrane region" description="Helical" evidence="8">
    <location>
        <begin position="566"/>
        <end position="587"/>
    </location>
</feature>
<evidence type="ECO:0000313" key="10">
    <source>
        <dbReference type="Proteomes" id="UP000004994"/>
    </source>
</evidence>
<dbReference type="AlphaFoldDB" id="A0A3Q7H0F8"/>
<accession>A0A3Q7H0F8</accession>
<feature type="transmembrane region" description="Helical" evidence="8">
    <location>
        <begin position="79"/>
        <end position="97"/>
    </location>
</feature>
<dbReference type="InterPro" id="IPR037185">
    <property type="entry name" value="EmrE-like"/>
</dbReference>
<dbReference type="SUPFAM" id="SSF103481">
    <property type="entry name" value="Multidrug resistance efflux transporter EmrE"/>
    <property type="match status" value="1"/>
</dbReference>
<dbReference type="PANTHER" id="PTHR31376">
    <property type="entry name" value="OS09G0467300 PROTEIN-RELATED"/>
    <property type="match status" value="1"/>
</dbReference>
<feature type="transmembrane region" description="Helical" evidence="8">
    <location>
        <begin position="197"/>
        <end position="224"/>
    </location>
</feature>
<dbReference type="GO" id="GO:0016020">
    <property type="term" value="C:membrane"/>
    <property type="evidence" value="ECO:0007669"/>
    <property type="project" value="UniProtKB-SubCell"/>
</dbReference>
<feature type="transmembrane region" description="Helical" evidence="8">
    <location>
        <begin position="166"/>
        <end position="191"/>
    </location>
</feature>
<dbReference type="InParanoid" id="A0A3Q7H0F8"/>
<reference evidence="9" key="2">
    <citation type="submission" date="2019-01" db="UniProtKB">
        <authorList>
            <consortium name="EnsemblPlants"/>
        </authorList>
    </citation>
    <scope>IDENTIFICATION</scope>
    <source>
        <strain evidence="9">cv. Heinz 1706</strain>
    </source>
</reference>
<evidence type="ECO:0000256" key="4">
    <source>
        <dbReference type="ARBA" id="ARBA00022692"/>
    </source>
</evidence>
<reference evidence="9" key="1">
    <citation type="journal article" date="2012" name="Nature">
        <title>The tomato genome sequence provides insights into fleshy fruit evolution.</title>
        <authorList>
            <consortium name="Tomato Genome Consortium"/>
        </authorList>
    </citation>
    <scope>NUCLEOTIDE SEQUENCE [LARGE SCALE GENOMIC DNA]</scope>
    <source>
        <strain evidence="9">cv. Heinz 1706</strain>
    </source>
</reference>
<feature type="transmembrane region" description="Helical" evidence="8">
    <location>
        <begin position="458"/>
        <end position="480"/>
    </location>
</feature>
<dbReference type="Pfam" id="PF16913">
    <property type="entry name" value="PUNUT"/>
    <property type="match status" value="2"/>
</dbReference>
<dbReference type="Gramene" id="Solyc04g074880.3.1">
    <property type="protein sequence ID" value="Solyc04g074880.3.1"/>
    <property type="gene ID" value="Solyc04g074880.3"/>
</dbReference>
<name>A0A3Q7H0F8_SOLLC</name>
<dbReference type="GO" id="GO:0015211">
    <property type="term" value="F:purine nucleoside transmembrane transporter activity"/>
    <property type="evidence" value="ECO:0007669"/>
    <property type="project" value="InterPro"/>
</dbReference>
<feature type="transmembrane region" description="Helical" evidence="8">
    <location>
        <begin position="6"/>
        <end position="24"/>
    </location>
</feature>
<dbReference type="OMA" id="INCAFAT"/>
<feature type="transmembrane region" description="Helical" evidence="8">
    <location>
        <begin position="245"/>
        <end position="268"/>
    </location>
</feature>
<feature type="region of interest" description="Disordered" evidence="7">
    <location>
        <begin position="621"/>
        <end position="642"/>
    </location>
</feature>
<feature type="transmembrane region" description="Helical" evidence="8">
    <location>
        <begin position="109"/>
        <end position="127"/>
    </location>
</feature>
<feature type="compositionally biased region" description="Polar residues" evidence="7">
    <location>
        <begin position="629"/>
        <end position="642"/>
    </location>
</feature>
<feature type="transmembrane region" description="Helical" evidence="8">
    <location>
        <begin position="492"/>
        <end position="518"/>
    </location>
</feature>
<evidence type="ECO:0000256" key="2">
    <source>
        <dbReference type="ARBA" id="ARBA00006213"/>
    </source>
</evidence>
<comment type="subcellular location">
    <subcellularLocation>
        <location evidence="1">Membrane</location>
        <topology evidence="1">Multi-pass membrane protein</topology>
    </subcellularLocation>
</comment>
<dbReference type="GO" id="GO:0005345">
    <property type="term" value="F:purine nucleobase transmembrane transporter activity"/>
    <property type="evidence" value="ECO:0007669"/>
    <property type="project" value="UniProtKB-ARBA"/>
</dbReference>
<feature type="transmembrane region" description="Helical" evidence="8">
    <location>
        <begin position="372"/>
        <end position="390"/>
    </location>
</feature>
<protein>
    <submittedName>
        <fullName evidence="9">Uncharacterized protein</fullName>
    </submittedName>
</protein>
<dbReference type="STRING" id="4081.A0A3Q7H0F8"/>
<feature type="transmembrane region" description="Helical" evidence="8">
    <location>
        <begin position="427"/>
        <end position="446"/>
    </location>
</feature>
<feature type="transmembrane region" description="Helical" evidence="8">
    <location>
        <begin position="402"/>
        <end position="420"/>
    </location>
</feature>
<dbReference type="Proteomes" id="UP000004994">
    <property type="component" value="Chromosome 4"/>
</dbReference>
<evidence type="ECO:0000256" key="1">
    <source>
        <dbReference type="ARBA" id="ARBA00004141"/>
    </source>
</evidence>
<feature type="transmembrane region" description="Helical" evidence="8">
    <location>
        <begin position="538"/>
        <end position="559"/>
    </location>
</feature>
<keyword evidence="3" id="KW-0813">Transport</keyword>
<dbReference type="EnsemblPlants" id="Solyc04g074880.3.1">
    <property type="protein sequence ID" value="Solyc04g074880.3.1"/>
    <property type="gene ID" value="Solyc04g074880.3"/>
</dbReference>
<keyword evidence="10" id="KW-1185">Reference proteome</keyword>
<keyword evidence="4 8" id="KW-0812">Transmembrane</keyword>
<sequence length="642" mass="70602">MKKLIFLIFNIIMLSIGNCGGPLISRLYFIHGGQRIWIPSVLQTVGCPVILIPLAIAYFQRRKIQGPEAKIVFITRQEFIASAGVGIIVGLDGYLNSWGPAKLPVSTSTLINATQLAFTALFAVLIVKQKLTAYSTNSVVLLIAGAATLALRANGDRPAGESAKDYMLGFVMTFVGAVLYGLMLPLIELIYMKSKQAVTYITVLEIQMVLGISATVFCTIGMIINKDFQAIPREASQYTIGESKYYMVLVLCAIIWQFALMGLVGVIFYSSSLLSGIIGAFLLPVTEVLAVILKWRKFILVLNCITLGIGYCGGPLISRLYFLHGGQRIWLSSWLACIGWPIVLIVLVIAYFYRLKTQGSDTNFFCITRQEFTSSAALGILVGLAGYLYAWGPAKLPVSTSTVIYAAQLGFTVVFAFLIVKQKLTSYSVNAVVLLIVGAGTLALRAESDRPEGESTKQYVLGFVMTLLAAASTGLALPLLELIYIKAKKDVTYIMILEIQMILNIFASAFCTVGMIVNKDFQVISREAREFELGKAKYYLVLIWSAIIWQLSTLGIVGVVQYGSSLLCGILIALLLPLTELLGVVLYHETFEVTKGLAIFLSLWGFVSYFYGEMKQNHKKKREEEENPIPQTEMDQTDLSVI</sequence>
<dbReference type="InterPro" id="IPR030182">
    <property type="entry name" value="PUP_plant"/>
</dbReference>
<evidence type="ECO:0000256" key="6">
    <source>
        <dbReference type="ARBA" id="ARBA00023136"/>
    </source>
</evidence>
<feature type="transmembrane region" description="Helical" evidence="8">
    <location>
        <begin position="593"/>
        <end position="612"/>
    </location>
</feature>
<evidence type="ECO:0000256" key="8">
    <source>
        <dbReference type="SAM" id="Phobius"/>
    </source>
</evidence>
<dbReference type="PANTHER" id="PTHR31376:SF84">
    <property type="entry name" value="PURINE PERMEASE-RELATED"/>
    <property type="match status" value="1"/>
</dbReference>
<keyword evidence="5 8" id="KW-1133">Transmembrane helix</keyword>
<feature type="transmembrane region" description="Helical" evidence="8">
    <location>
        <begin position="36"/>
        <end position="59"/>
    </location>
</feature>
<feature type="transmembrane region" description="Helical" evidence="8">
    <location>
        <begin position="274"/>
        <end position="293"/>
    </location>
</feature>
<evidence type="ECO:0000313" key="9">
    <source>
        <dbReference type="EnsemblPlants" id="Solyc04g074880.3.1"/>
    </source>
</evidence>
<comment type="similarity">
    <text evidence="2">Belongs to the purine permeases (TC 2.A.7.14) family.</text>
</comment>
<dbReference type="PaxDb" id="4081-Solyc04g074880.2.1"/>
<evidence type="ECO:0000256" key="5">
    <source>
        <dbReference type="ARBA" id="ARBA00022989"/>
    </source>
</evidence>